<name>A0ABV8JMM5_9FLAO</name>
<dbReference type="PROSITE" id="PS51257">
    <property type="entry name" value="PROKAR_LIPOPROTEIN"/>
    <property type="match status" value="1"/>
</dbReference>
<comment type="caution">
    <text evidence="1">The sequence shown here is derived from an EMBL/GenBank/DDBJ whole genome shotgun (WGS) entry which is preliminary data.</text>
</comment>
<dbReference type="GO" id="GO:0016491">
    <property type="term" value="F:oxidoreductase activity"/>
    <property type="evidence" value="ECO:0007669"/>
    <property type="project" value="UniProtKB-KW"/>
</dbReference>
<dbReference type="EC" id="1.-.-.-" evidence="1"/>
<proteinExistence type="predicted"/>
<dbReference type="InterPro" id="IPR027056">
    <property type="entry name" value="Gluconate_2DH_su3"/>
</dbReference>
<keyword evidence="1" id="KW-0560">Oxidoreductase</keyword>
<evidence type="ECO:0000313" key="2">
    <source>
        <dbReference type="Proteomes" id="UP001595814"/>
    </source>
</evidence>
<evidence type="ECO:0000313" key="1">
    <source>
        <dbReference type="EMBL" id="MFC4095073.1"/>
    </source>
</evidence>
<sequence length="191" mass="20874">MKRKDFLRLSGSLALGTVTTAPALLVSGCEPAPPVPREKVTENDIALLNDIADAILPGKGEVPGAKAAKTGEYMFMMYSDMLKEDDKQLMLTGLNRIDADAFELFKSDFSNLEKKKKEFLLKNYHNETFAYGKQRAAGLPADDHFYGLFRSLTLSGYFSSEIGSTKARIYNPVPGGFSGCIPIKPGQKPLG</sequence>
<keyword evidence="2" id="KW-1185">Reference proteome</keyword>
<organism evidence="1 2">
    <name type="scientific">Euzebyella saccharophila</name>
    <dbReference type="NCBI Taxonomy" id="679664"/>
    <lineage>
        <taxon>Bacteria</taxon>
        <taxon>Pseudomonadati</taxon>
        <taxon>Bacteroidota</taxon>
        <taxon>Flavobacteriia</taxon>
        <taxon>Flavobacteriales</taxon>
        <taxon>Flavobacteriaceae</taxon>
        <taxon>Euzebyella</taxon>
    </lineage>
</organism>
<accession>A0ABV8JMM5</accession>
<reference evidence="2" key="1">
    <citation type="journal article" date="2019" name="Int. J. Syst. Evol. Microbiol.">
        <title>The Global Catalogue of Microorganisms (GCM) 10K type strain sequencing project: providing services to taxonomists for standard genome sequencing and annotation.</title>
        <authorList>
            <consortium name="The Broad Institute Genomics Platform"/>
            <consortium name="The Broad Institute Genome Sequencing Center for Infectious Disease"/>
            <person name="Wu L."/>
            <person name="Ma J."/>
        </authorList>
    </citation>
    <scope>NUCLEOTIDE SEQUENCE [LARGE SCALE GENOMIC DNA]</scope>
    <source>
        <strain evidence="2">CECT 7477</strain>
    </source>
</reference>
<protein>
    <submittedName>
        <fullName evidence="1">Gluconate 2-dehydrogenase subunit 3 family protein</fullName>
        <ecNumber evidence="1">1.-.-.-</ecNumber>
    </submittedName>
</protein>
<dbReference type="Pfam" id="PF13618">
    <property type="entry name" value="Gluconate_2-dh3"/>
    <property type="match status" value="1"/>
</dbReference>
<gene>
    <name evidence="1" type="ORF">ACFOUT_04260</name>
</gene>
<dbReference type="EMBL" id="JBHSAW010000004">
    <property type="protein sequence ID" value="MFC4095073.1"/>
    <property type="molecule type" value="Genomic_DNA"/>
</dbReference>
<dbReference type="RefSeq" id="WP_192461205.1">
    <property type="nucleotide sequence ID" value="NZ_JACYFJ010000001.1"/>
</dbReference>
<dbReference type="Proteomes" id="UP001595814">
    <property type="component" value="Unassembled WGS sequence"/>
</dbReference>